<dbReference type="PANTHER" id="PTHR46073:SF1">
    <property type="entry name" value="GH18 DOMAIN-CONTAINING PROTEIN-RELATED"/>
    <property type="match status" value="1"/>
</dbReference>
<sequence>MFAIILRDARAKKGVKTKMNVLRNKKKTILLNIIWMMMFSLLGVGTQQVEAANENFKIIGYLPDYDTQHLDSTVDLAQFTDVNYFSVVPTGDGKLKFTDSGSPDQLKALVEKAHIHNVRVGVSIGGWNLSDNFSAATHQDTLRTFINSIKAFVDEYKLDTVDIDWEYPEANEAQRFETFIQTLKKSLDPQTYVSITVPSGVAANGQPSGHWEVHFTPTALKTADWINIMSYDAQIEGYPNHSTTELHQANLDYWNKILGGNHMNKLVSGIPFYGKAADGSVMTYRNIINEAPEVPLDDEVMINGVTYFINNKQTIRDKTLASIETESGGIMIWAPTMDTEKSSSTNLMKVLYDTVEKEKVSLNRANSLAEEVTPSIVVKKINWLDVLSVLLGLLLLSLGIPLLLGYWQKYLPNSLKGKKLNKKAFAKLIGITAIILGVLFVLMGLTPWWMPLLYVLALIALFVKLLKK</sequence>
<dbReference type="Pfam" id="PF00704">
    <property type="entry name" value="Glyco_hydro_18"/>
    <property type="match status" value="1"/>
</dbReference>
<dbReference type="Proteomes" id="UP000298615">
    <property type="component" value="Chromosome"/>
</dbReference>
<evidence type="ECO:0000313" key="1">
    <source>
        <dbReference type="EMBL" id="QCI87164.1"/>
    </source>
</evidence>
<protein>
    <submittedName>
        <fullName evidence="1">Glycoside hydrolase family 18 protein</fullName>
    </submittedName>
</protein>
<gene>
    <name evidence="1" type="ORF">FA707_09575</name>
</gene>
<dbReference type="GO" id="GO:0008061">
    <property type="term" value="F:chitin binding"/>
    <property type="evidence" value="ECO:0007669"/>
    <property type="project" value="InterPro"/>
</dbReference>
<dbReference type="SMART" id="SM00636">
    <property type="entry name" value="Glyco_18"/>
    <property type="match status" value="1"/>
</dbReference>
<dbReference type="KEGG" id="vao:FA707_09575"/>
<accession>A0A4D7CV12</accession>
<keyword evidence="1" id="KW-0378">Hydrolase</keyword>
<dbReference type="GO" id="GO:0005975">
    <property type="term" value="P:carbohydrate metabolic process"/>
    <property type="evidence" value="ECO:0007669"/>
    <property type="project" value="InterPro"/>
</dbReference>
<name>A0A4D7CV12_9ENTE</name>
<dbReference type="EMBL" id="CP039712">
    <property type="protein sequence ID" value="QCI87164.1"/>
    <property type="molecule type" value="Genomic_DNA"/>
</dbReference>
<dbReference type="InterPro" id="IPR001223">
    <property type="entry name" value="Glyco_hydro18_cat"/>
</dbReference>
<proteinExistence type="predicted"/>
<organism evidence="1 2">
    <name type="scientific">Vagococcus zengguangii</name>
    <dbReference type="NCBI Taxonomy" id="2571750"/>
    <lineage>
        <taxon>Bacteria</taxon>
        <taxon>Bacillati</taxon>
        <taxon>Bacillota</taxon>
        <taxon>Bacilli</taxon>
        <taxon>Lactobacillales</taxon>
        <taxon>Enterococcaceae</taxon>
        <taxon>Vagococcus</taxon>
    </lineage>
</organism>
<dbReference type="OrthoDB" id="9775889at2"/>
<dbReference type="SUPFAM" id="SSF51445">
    <property type="entry name" value="(Trans)glycosidases"/>
    <property type="match status" value="1"/>
</dbReference>
<dbReference type="AlphaFoldDB" id="A0A4D7CV12"/>
<dbReference type="Gene3D" id="3.20.20.80">
    <property type="entry name" value="Glycosidases"/>
    <property type="match status" value="1"/>
</dbReference>
<dbReference type="InterPro" id="IPR011583">
    <property type="entry name" value="Chitinase_II/V-like_cat"/>
</dbReference>
<dbReference type="InterPro" id="IPR017853">
    <property type="entry name" value="GH"/>
</dbReference>
<dbReference type="GO" id="GO:0016787">
    <property type="term" value="F:hydrolase activity"/>
    <property type="evidence" value="ECO:0007669"/>
    <property type="project" value="UniProtKB-KW"/>
</dbReference>
<dbReference type="Gene3D" id="3.40.5.30">
    <property type="entry name" value="(Trans)glycosidases - domain 2"/>
    <property type="match status" value="1"/>
</dbReference>
<keyword evidence="2" id="KW-1185">Reference proteome</keyword>
<reference evidence="1 2" key="1">
    <citation type="submission" date="2019-04" db="EMBL/GenBank/DDBJ databases">
        <title>Vagococcus sp. nov., isolated from faeces of yaks (Bos grunniens).</title>
        <authorList>
            <person name="Ge Y."/>
        </authorList>
    </citation>
    <scope>NUCLEOTIDE SEQUENCE [LARGE SCALE GENOMIC DNA]</scope>
    <source>
        <strain evidence="1 2">MN-17</strain>
    </source>
</reference>
<evidence type="ECO:0000313" key="2">
    <source>
        <dbReference type="Proteomes" id="UP000298615"/>
    </source>
</evidence>
<dbReference type="PANTHER" id="PTHR46073">
    <property type="entry name" value="CHITINASE"/>
    <property type="match status" value="1"/>
</dbReference>
<dbReference type="PROSITE" id="PS51910">
    <property type="entry name" value="GH18_2"/>
    <property type="match status" value="1"/>
</dbReference>